<dbReference type="SUPFAM" id="SSF53850">
    <property type="entry name" value="Periplasmic binding protein-like II"/>
    <property type="match status" value="1"/>
</dbReference>
<dbReference type="Gene3D" id="3.40.190.10">
    <property type="entry name" value="Periplasmic binding protein-like II"/>
    <property type="match status" value="2"/>
</dbReference>
<dbReference type="PROSITE" id="PS00857">
    <property type="entry name" value="PREPHENATE_DEHYDR_1"/>
    <property type="match status" value="1"/>
</dbReference>
<feature type="domain" description="ACT" evidence="10">
    <location>
        <begin position="284"/>
        <end position="375"/>
    </location>
</feature>
<dbReference type="GO" id="GO:0009094">
    <property type="term" value="P:L-phenylalanine biosynthetic process"/>
    <property type="evidence" value="ECO:0007669"/>
    <property type="project" value="UniProtKB-KW"/>
</dbReference>
<dbReference type="GO" id="GO:0009570">
    <property type="term" value="C:chloroplast stroma"/>
    <property type="evidence" value="ECO:0007669"/>
    <property type="project" value="UniProtKB-SubCell"/>
</dbReference>
<sequence length="380" mass="41685">MQSINVHVQKPCLSCEAQRVPSACLGRPSQRAIRARAAKASGVLDSAMVTQFQGNVSTILRSISPSRAAPDAAPTSVQDLPTGFRPLSRVAYQGAPGAYSEMAAMKALPSYEPMPCEQFEVAFQALSQVLGWLAERAVLPVENSLGGSIHIVYDLLLRYRLHIVGEVTVKVNHCLLALPGTKKGDIKRVLSHPQALAQTDGYSRSHGFVREAVDDTAGAAKMIAENQWHDVAAIASRRAGELYGLDVLEEGIQDAKDNITRFIVLSRDPQVAADTHDQRPYKTSIVFTLNVGPGMLFKALSVFALREIDLTKIESRPMRDNPLVLSGDGEEGGQRQFNYMFYIDFVGSLAEPHVQNALRHLEEIAPFLRILGSYPRYTEM</sequence>
<dbReference type="AlphaFoldDB" id="A0AAD9IGR1"/>
<dbReference type="InterPro" id="IPR018528">
    <property type="entry name" value="Preph_deHydtase_CS"/>
</dbReference>
<comment type="catalytic activity">
    <reaction evidence="8">
        <text>L-arogenate + H(+) = L-phenylalanine + CO2 + H2O</text>
        <dbReference type="Rhea" id="RHEA:12536"/>
        <dbReference type="ChEBI" id="CHEBI:15377"/>
        <dbReference type="ChEBI" id="CHEBI:15378"/>
        <dbReference type="ChEBI" id="CHEBI:16526"/>
        <dbReference type="ChEBI" id="CHEBI:58095"/>
        <dbReference type="ChEBI" id="CHEBI:58180"/>
        <dbReference type="EC" id="4.2.1.91"/>
    </reaction>
</comment>
<keyword evidence="4 8" id="KW-0057">Aromatic amino acid biosynthesis</keyword>
<dbReference type="InterPro" id="IPR045865">
    <property type="entry name" value="ACT-like_dom_sf"/>
</dbReference>
<feature type="domain" description="Prephenate dehydratase" evidence="9">
    <location>
        <begin position="89"/>
        <end position="267"/>
    </location>
</feature>
<dbReference type="NCBIfam" id="NF008865">
    <property type="entry name" value="PRK11898.1"/>
    <property type="match status" value="1"/>
</dbReference>
<dbReference type="EC" id="4.2.1.91" evidence="8"/>
<keyword evidence="3 8" id="KW-0028">Amino-acid biosynthesis</keyword>
<accession>A0AAD9IGR1</accession>
<dbReference type="Pfam" id="PF00800">
    <property type="entry name" value="PDT"/>
    <property type="match status" value="1"/>
</dbReference>
<comment type="function">
    <text evidence="8">Converts the prephenate produced from the shikimate-chorismate pathway into phenylalanine.</text>
</comment>
<reference evidence="11" key="1">
    <citation type="submission" date="2021-01" db="EMBL/GenBank/DDBJ databases">
        <authorList>
            <person name="Eckstrom K.M.E."/>
        </authorList>
    </citation>
    <scope>NUCLEOTIDE SEQUENCE</scope>
    <source>
        <strain evidence="11">UVCC 0001</strain>
    </source>
</reference>
<evidence type="ECO:0000256" key="4">
    <source>
        <dbReference type="ARBA" id="ARBA00023141"/>
    </source>
</evidence>
<evidence type="ECO:0000256" key="2">
    <source>
        <dbReference type="ARBA" id="ARBA00004929"/>
    </source>
</evidence>
<evidence type="ECO:0000313" key="11">
    <source>
        <dbReference type="EMBL" id="KAK2075852.1"/>
    </source>
</evidence>
<comment type="pathway">
    <text evidence="2 8">Amino-acid biosynthesis; L-phenylalanine biosynthesis; L-phenylalanine from L-arogenate: step 1/1.</text>
</comment>
<protein>
    <recommendedName>
        <fullName evidence="8">Arogenate dehydratase</fullName>
        <ecNumber evidence="8">4.2.1.91</ecNumber>
    </recommendedName>
</protein>
<comment type="caution">
    <text evidence="11">The sequence shown here is derived from an EMBL/GenBank/DDBJ whole genome shotgun (WGS) entry which is preliminary data.</text>
</comment>
<evidence type="ECO:0000256" key="8">
    <source>
        <dbReference type="RuleBase" id="RU363004"/>
    </source>
</evidence>
<dbReference type="PROSITE" id="PS51171">
    <property type="entry name" value="PREPHENATE_DEHYDR_3"/>
    <property type="match status" value="1"/>
</dbReference>
<evidence type="ECO:0000313" key="12">
    <source>
        <dbReference type="Proteomes" id="UP001255856"/>
    </source>
</evidence>
<keyword evidence="8" id="KW-0150">Chloroplast</keyword>
<evidence type="ECO:0000256" key="5">
    <source>
        <dbReference type="ARBA" id="ARBA00023222"/>
    </source>
</evidence>
<keyword evidence="12" id="KW-1185">Reference proteome</keyword>
<proteinExistence type="predicted"/>
<keyword evidence="6 8" id="KW-0456">Lyase</keyword>
<comment type="pathway">
    <text evidence="1">Amino-acid biosynthesis; L-phenylalanine biosynthesis; phenylpyruvate from prephenate: step 1/1.</text>
</comment>
<dbReference type="PANTHER" id="PTHR21022">
    <property type="entry name" value="PREPHENATE DEHYDRATASE P PROTEIN"/>
    <property type="match status" value="1"/>
</dbReference>
<dbReference type="PANTHER" id="PTHR21022:SF19">
    <property type="entry name" value="PREPHENATE DEHYDRATASE-RELATED"/>
    <property type="match status" value="1"/>
</dbReference>
<evidence type="ECO:0000259" key="10">
    <source>
        <dbReference type="PROSITE" id="PS51671"/>
    </source>
</evidence>
<dbReference type="GO" id="GO:0004664">
    <property type="term" value="F:prephenate dehydratase activity"/>
    <property type="evidence" value="ECO:0007669"/>
    <property type="project" value="UniProtKB-EC"/>
</dbReference>
<dbReference type="CDD" id="cd13631">
    <property type="entry name" value="PBP2_Ct-PDT_like"/>
    <property type="match status" value="1"/>
</dbReference>
<keyword evidence="8" id="KW-0809">Transit peptide</keyword>
<dbReference type="Proteomes" id="UP001255856">
    <property type="component" value="Unassembled WGS sequence"/>
</dbReference>
<dbReference type="SUPFAM" id="SSF55021">
    <property type="entry name" value="ACT-like"/>
    <property type="match status" value="1"/>
</dbReference>
<organism evidence="11 12">
    <name type="scientific">Prototheca wickerhamii</name>
    <dbReference type="NCBI Taxonomy" id="3111"/>
    <lineage>
        <taxon>Eukaryota</taxon>
        <taxon>Viridiplantae</taxon>
        <taxon>Chlorophyta</taxon>
        <taxon>core chlorophytes</taxon>
        <taxon>Trebouxiophyceae</taxon>
        <taxon>Chlorellales</taxon>
        <taxon>Chlorellaceae</taxon>
        <taxon>Prototheca</taxon>
    </lineage>
</organism>
<comment type="subcellular location">
    <subcellularLocation>
        <location evidence="8">Plastid</location>
        <location evidence="8">Chloroplast stroma</location>
    </subcellularLocation>
</comment>
<evidence type="ECO:0000256" key="3">
    <source>
        <dbReference type="ARBA" id="ARBA00022605"/>
    </source>
</evidence>
<keyword evidence="5 8" id="KW-0584">Phenylalanine biosynthesis</keyword>
<name>A0AAD9IGR1_PROWI</name>
<dbReference type="InterPro" id="IPR001086">
    <property type="entry name" value="Preph_deHydtase"/>
</dbReference>
<evidence type="ECO:0000256" key="1">
    <source>
        <dbReference type="ARBA" id="ARBA00004741"/>
    </source>
</evidence>
<gene>
    <name evidence="11" type="ORF">QBZ16_001593</name>
</gene>
<dbReference type="InterPro" id="IPR002912">
    <property type="entry name" value="ACT_dom"/>
</dbReference>
<dbReference type="Gene3D" id="3.30.70.260">
    <property type="match status" value="1"/>
</dbReference>
<dbReference type="GO" id="GO:0047769">
    <property type="term" value="F:arogenate dehydratase activity"/>
    <property type="evidence" value="ECO:0007669"/>
    <property type="project" value="UniProtKB-UniRule"/>
</dbReference>
<keyword evidence="8" id="KW-0934">Plastid</keyword>
<dbReference type="PROSITE" id="PS00858">
    <property type="entry name" value="PREPHENATE_DEHYDR_2"/>
    <property type="match status" value="1"/>
</dbReference>
<evidence type="ECO:0000256" key="6">
    <source>
        <dbReference type="ARBA" id="ARBA00023239"/>
    </source>
</evidence>
<dbReference type="FunFam" id="3.30.70.260:FF:000012">
    <property type="entry name" value="Prephenate dehydratase"/>
    <property type="match status" value="1"/>
</dbReference>
<comment type="catalytic activity">
    <reaction evidence="7">
        <text>prephenate + H(+) = 3-phenylpyruvate + CO2 + H2O</text>
        <dbReference type="Rhea" id="RHEA:21648"/>
        <dbReference type="ChEBI" id="CHEBI:15377"/>
        <dbReference type="ChEBI" id="CHEBI:15378"/>
        <dbReference type="ChEBI" id="CHEBI:16526"/>
        <dbReference type="ChEBI" id="CHEBI:18005"/>
        <dbReference type="ChEBI" id="CHEBI:29934"/>
        <dbReference type="EC" id="4.2.1.51"/>
    </reaction>
</comment>
<dbReference type="FunFam" id="3.40.190.10:FF:000031">
    <property type="entry name" value="Arogenate dehydratase"/>
    <property type="match status" value="1"/>
</dbReference>
<evidence type="ECO:0000256" key="7">
    <source>
        <dbReference type="ARBA" id="ARBA00047848"/>
    </source>
</evidence>
<dbReference type="PROSITE" id="PS51671">
    <property type="entry name" value="ACT"/>
    <property type="match status" value="1"/>
</dbReference>
<evidence type="ECO:0000259" key="9">
    <source>
        <dbReference type="PROSITE" id="PS51171"/>
    </source>
</evidence>
<dbReference type="CDD" id="cd04905">
    <property type="entry name" value="ACT_CM-PDT"/>
    <property type="match status" value="1"/>
</dbReference>
<dbReference type="EMBL" id="JASFZW010000013">
    <property type="protein sequence ID" value="KAK2075852.1"/>
    <property type="molecule type" value="Genomic_DNA"/>
</dbReference>